<dbReference type="AlphaFoldDB" id="D7GXV0"/>
<reference evidence="1 2" key="2">
    <citation type="journal article" date="2010" name="Nucleic Acids Res.">
        <title>BeetleBase in 2010: revisions to provide comprehensive genomic information for Tribolium castaneum.</title>
        <authorList>
            <person name="Kim H.S."/>
            <person name="Murphy T."/>
            <person name="Xia J."/>
            <person name="Caragea D."/>
            <person name="Park Y."/>
            <person name="Beeman R.W."/>
            <person name="Lorenzen M.D."/>
            <person name="Butcher S."/>
            <person name="Manak J.R."/>
            <person name="Brown S.J."/>
        </authorList>
    </citation>
    <scope>NUCLEOTIDE SEQUENCE [LARGE SCALE GENOMIC DNA]</scope>
    <source>
        <strain evidence="1 2">Georgia GA2</strain>
    </source>
</reference>
<reference evidence="1 2" key="1">
    <citation type="journal article" date="2008" name="Nature">
        <title>The genome of the model beetle and pest Tribolium castaneum.</title>
        <authorList>
            <consortium name="Tribolium Genome Sequencing Consortium"/>
            <person name="Richards S."/>
            <person name="Gibbs R.A."/>
            <person name="Weinstock G.M."/>
            <person name="Brown S.J."/>
            <person name="Denell R."/>
            <person name="Beeman R.W."/>
            <person name="Gibbs R."/>
            <person name="Beeman R.W."/>
            <person name="Brown S.J."/>
            <person name="Bucher G."/>
            <person name="Friedrich M."/>
            <person name="Grimmelikhuijzen C.J."/>
            <person name="Klingler M."/>
            <person name="Lorenzen M."/>
            <person name="Richards S."/>
            <person name="Roth S."/>
            <person name="Schroder R."/>
            <person name="Tautz D."/>
            <person name="Zdobnov E.M."/>
            <person name="Muzny D."/>
            <person name="Gibbs R.A."/>
            <person name="Weinstock G.M."/>
            <person name="Attaway T."/>
            <person name="Bell S."/>
            <person name="Buhay C.J."/>
            <person name="Chandrabose M.N."/>
            <person name="Chavez D."/>
            <person name="Clerk-Blankenburg K.P."/>
            <person name="Cree A."/>
            <person name="Dao M."/>
            <person name="Davis C."/>
            <person name="Chacko J."/>
            <person name="Dinh H."/>
            <person name="Dugan-Rocha S."/>
            <person name="Fowler G."/>
            <person name="Garner T.T."/>
            <person name="Garnes J."/>
            <person name="Gnirke A."/>
            <person name="Hawes A."/>
            <person name="Hernandez J."/>
            <person name="Hines S."/>
            <person name="Holder M."/>
            <person name="Hume J."/>
            <person name="Jhangiani S.N."/>
            <person name="Joshi V."/>
            <person name="Khan Z.M."/>
            <person name="Jackson L."/>
            <person name="Kovar C."/>
            <person name="Kowis A."/>
            <person name="Lee S."/>
            <person name="Lewis L.R."/>
            <person name="Margolis J."/>
            <person name="Morgan M."/>
            <person name="Nazareth L.V."/>
            <person name="Nguyen N."/>
            <person name="Okwuonu G."/>
            <person name="Parker D."/>
            <person name="Richards S."/>
            <person name="Ruiz S.J."/>
            <person name="Santibanez J."/>
            <person name="Savard J."/>
            <person name="Scherer S.E."/>
            <person name="Schneider B."/>
            <person name="Sodergren E."/>
            <person name="Tautz D."/>
            <person name="Vattahil S."/>
            <person name="Villasana D."/>
            <person name="White C.S."/>
            <person name="Wright R."/>
            <person name="Park Y."/>
            <person name="Beeman R.W."/>
            <person name="Lord J."/>
            <person name="Oppert B."/>
            <person name="Lorenzen M."/>
            <person name="Brown S."/>
            <person name="Wang L."/>
            <person name="Savard J."/>
            <person name="Tautz D."/>
            <person name="Richards S."/>
            <person name="Weinstock G."/>
            <person name="Gibbs R.A."/>
            <person name="Liu Y."/>
            <person name="Worley K."/>
            <person name="Weinstock G."/>
            <person name="Elsik C.G."/>
            <person name="Reese J.T."/>
            <person name="Elhaik E."/>
            <person name="Landan G."/>
            <person name="Graur D."/>
            <person name="Arensburger P."/>
            <person name="Atkinson P."/>
            <person name="Beeman R.W."/>
            <person name="Beidler J."/>
            <person name="Brown S.J."/>
            <person name="Demuth J.P."/>
            <person name="Drury D.W."/>
            <person name="Du Y.Z."/>
            <person name="Fujiwara H."/>
            <person name="Lorenzen M."/>
            <person name="Maselli V."/>
            <person name="Osanai M."/>
            <person name="Park Y."/>
            <person name="Robertson H.M."/>
            <person name="Tu Z."/>
            <person name="Wang J.J."/>
            <person name="Wang S."/>
            <person name="Richards S."/>
            <person name="Song H."/>
            <person name="Zhang L."/>
            <person name="Sodergren E."/>
            <person name="Werner D."/>
            <person name="Stanke M."/>
            <person name="Morgenstern B."/>
            <person name="Solovyev V."/>
            <person name="Kosarev P."/>
            <person name="Brown G."/>
            <person name="Chen H.C."/>
            <person name="Ermolaeva O."/>
            <person name="Hlavina W."/>
            <person name="Kapustin Y."/>
            <person name="Kiryutin B."/>
            <person name="Kitts P."/>
            <person name="Maglott D."/>
            <person name="Pruitt K."/>
            <person name="Sapojnikov V."/>
            <person name="Souvorov A."/>
            <person name="Mackey A.J."/>
            <person name="Waterhouse R.M."/>
            <person name="Wyder S."/>
            <person name="Zdobnov E.M."/>
            <person name="Zdobnov E.M."/>
            <person name="Wyder S."/>
            <person name="Kriventseva E.V."/>
            <person name="Kadowaki T."/>
            <person name="Bork P."/>
            <person name="Aranda M."/>
            <person name="Bao R."/>
            <person name="Beermann A."/>
            <person name="Berns N."/>
            <person name="Bolognesi R."/>
            <person name="Bonneton F."/>
            <person name="Bopp D."/>
            <person name="Brown S.J."/>
            <person name="Bucher G."/>
            <person name="Butts T."/>
            <person name="Chaumot A."/>
            <person name="Denell R.E."/>
            <person name="Ferrier D.E."/>
            <person name="Friedrich M."/>
            <person name="Gordon C.M."/>
            <person name="Jindra M."/>
            <person name="Klingler M."/>
            <person name="Lan Q."/>
            <person name="Lattorff H.M."/>
            <person name="Laudet V."/>
            <person name="von Levetsow C."/>
            <person name="Liu Z."/>
            <person name="Lutz R."/>
            <person name="Lynch J.A."/>
            <person name="da Fonseca R.N."/>
            <person name="Posnien N."/>
            <person name="Reuter R."/>
            <person name="Roth S."/>
            <person name="Savard J."/>
            <person name="Schinko J.B."/>
            <person name="Schmitt C."/>
            <person name="Schoppmeier M."/>
            <person name="Schroder R."/>
            <person name="Shippy T.D."/>
            <person name="Simonnet F."/>
            <person name="Marques-Souza H."/>
            <person name="Tautz D."/>
            <person name="Tomoyasu Y."/>
            <person name="Trauner J."/>
            <person name="Van der Zee M."/>
            <person name="Vervoort M."/>
            <person name="Wittkopp N."/>
            <person name="Wimmer E.A."/>
            <person name="Yang X."/>
            <person name="Jones A.K."/>
            <person name="Sattelle D.B."/>
            <person name="Ebert P.R."/>
            <person name="Nelson D."/>
            <person name="Scott J.G."/>
            <person name="Beeman R.W."/>
            <person name="Muthukrishnan S."/>
            <person name="Kramer K.J."/>
            <person name="Arakane Y."/>
            <person name="Beeman R.W."/>
            <person name="Zhu Q."/>
            <person name="Hogenkamp D."/>
            <person name="Dixit R."/>
            <person name="Oppert B."/>
            <person name="Jiang H."/>
            <person name="Zou Z."/>
            <person name="Marshall J."/>
            <person name="Elpidina E."/>
            <person name="Vinokurov K."/>
            <person name="Oppert C."/>
            <person name="Zou Z."/>
            <person name="Evans J."/>
            <person name="Lu Z."/>
            <person name="Zhao P."/>
            <person name="Sumathipala N."/>
            <person name="Altincicek B."/>
            <person name="Vilcinskas A."/>
            <person name="Williams M."/>
            <person name="Hultmark D."/>
            <person name="Hetru C."/>
            <person name="Jiang H."/>
            <person name="Grimmelikhuijzen C.J."/>
            <person name="Hauser F."/>
            <person name="Cazzamali G."/>
            <person name="Williamson M."/>
            <person name="Park Y."/>
            <person name="Li B."/>
            <person name="Tanaka Y."/>
            <person name="Predel R."/>
            <person name="Neupert S."/>
            <person name="Schachtner J."/>
            <person name="Verleyen P."/>
            <person name="Raible F."/>
            <person name="Bork P."/>
            <person name="Friedrich M."/>
            <person name="Walden K.K."/>
            <person name="Robertson H.M."/>
            <person name="Angeli S."/>
            <person name="Foret S."/>
            <person name="Bucher G."/>
            <person name="Schuetz S."/>
            <person name="Maleszka R."/>
            <person name="Wimmer E.A."/>
            <person name="Beeman R.W."/>
            <person name="Lorenzen M."/>
            <person name="Tomoyasu Y."/>
            <person name="Miller S.C."/>
            <person name="Grossmann D."/>
            <person name="Bucher G."/>
        </authorList>
    </citation>
    <scope>NUCLEOTIDE SEQUENCE [LARGE SCALE GENOMIC DNA]</scope>
    <source>
        <strain evidence="1 2">Georgia GA2</strain>
    </source>
</reference>
<organism evidence="1 2">
    <name type="scientific">Tribolium castaneum</name>
    <name type="common">Red flour beetle</name>
    <dbReference type="NCBI Taxonomy" id="7070"/>
    <lineage>
        <taxon>Eukaryota</taxon>
        <taxon>Metazoa</taxon>
        <taxon>Ecdysozoa</taxon>
        <taxon>Arthropoda</taxon>
        <taxon>Hexapoda</taxon>
        <taxon>Insecta</taxon>
        <taxon>Pterygota</taxon>
        <taxon>Neoptera</taxon>
        <taxon>Endopterygota</taxon>
        <taxon>Coleoptera</taxon>
        <taxon>Polyphaga</taxon>
        <taxon>Cucujiformia</taxon>
        <taxon>Tenebrionidae</taxon>
        <taxon>Tenebrionidae incertae sedis</taxon>
        <taxon>Tribolium</taxon>
    </lineage>
</organism>
<name>D7GXV0_TRICA</name>
<proteinExistence type="predicted"/>
<dbReference type="InParanoid" id="D7GXV0"/>
<sequence>MFKNFRLRQLLPKGSLSKVFDDVAVELTMALLQFFNSKPNEEHLFRCMKALSKFVQISAQEVPQLIQMIGPDPRSFKGTSERIDQLIEQIGAKLR</sequence>
<evidence type="ECO:0000313" key="1">
    <source>
        <dbReference type="EMBL" id="EFA13588.2"/>
    </source>
</evidence>
<dbReference type="EMBL" id="KQ973436">
    <property type="protein sequence ID" value="EFA13588.2"/>
    <property type="molecule type" value="Genomic_DNA"/>
</dbReference>
<accession>D7GXV0</accession>
<dbReference type="STRING" id="7070.D7GXV0"/>
<dbReference type="Proteomes" id="UP000007266">
    <property type="component" value="Unassembled WGS sequence"/>
</dbReference>
<dbReference type="OMA" id="EHLFRCM"/>
<evidence type="ECO:0000313" key="2">
    <source>
        <dbReference type="Proteomes" id="UP000007266"/>
    </source>
</evidence>
<protein>
    <submittedName>
        <fullName evidence="1">Uncharacterized protein</fullName>
    </submittedName>
</protein>
<keyword evidence="2" id="KW-1185">Reference proteome</keyword>
<dbReference type="HOGENOM" id="CLU_2815742_0_0_1"/>
<gene>
    <name evidence="1" type="primary">AUGUSTUS-3.0.2_06918</name>
    <name evidence="1" type="ORF">TcasGA2_TC006918</name>
</gene>